<gene>
    <name evidence="2" type="ORF">LRP50_04940</name>
</gene>
<evidence type="ECO:0000256" key="1">
    <source>
        <dbReference type="SAM" id="Phobius"/>
    </source>
</evidence>
<proteinExistence type="predicted"/>
<keyword evidence="1" id="KW-1133">Transmembrane helix</keyword>
<sequence length="153" mass="17367">MTEPQRRISEPDKQRIEAKQSLNEIGSLRRDPFIRSFLEKIPADVASTFTESQLLQVKLMYGTRGKASHVVDIRTVLGGFGWNYYLVLLFGRNRRELSRAEQTAANAWRVILLLVGSFALFSMGIVALYILKSLAGIDLLPQFSFGLWTWLSS</sequence>
<dbReference type="RefSeq" id="WP_274163376.1">
    <property type="nucleotide sequence ID" value="NZ_JAJUBC010000004.1"/>
</dbReference>
<keyword evidence="3" id="KW-1185">Reference proteome</keyword>
<evidence type="ECO:0000313" key="2">
    <source>
        <dbReference type="EMBL" id="MDD1792473.1"/>
    </source>
</evidence>
<reference evidence="2" key="1">
    <citation type="submission" date="2021-12" db="EMBL/GenBank/DDBJ databases">
        <title>Enterovibrio ZSDZ35 sp. nov. and Enterovibrio ZSDZ42 sp. nov., isolated from coastal seawater in Qingdao.</title>
        <authorList>
            <person name="Zhang P."/>
        </authorList>
    </citation>
    <scope>NUCLEOTIDE SEQUENCE</scope>
    <source>
        <strain evidence="2">ZSDZ42</strain>
    </source>
</reference>
<dbReference type="EMBL" id="JAJUBC010000004">
    <property type="protein sequence ID" value="MDD1792473.1"/>
    <property type="molecule type" value="Genomic_DNA"/>
</dbReference>
<protein>
    <recommendedName>
        <fullName evidence="4">3-phosphoshikimate 1-carboxyvinyltransferase</fullName>
    </recommendedName>
</protein>
<accession>A0ABT5QWR8</accession>
<organism evidence="2 3">
    <name type="scientific">Enterovibrio gelatinilyticus</name>
    <dbReference type="NCBI Taxonomy" id="2899819"/>
    <lineage>
        <taxon>Bacteria</taxon>
        <taxon>Pseudomonadati</taxon>
        <taxon>Pseudomonadota</taxon>
        <taxon>Gammaproteobacteria</taxon>
        <taxon>Vibrionales</taxon>
        <taxon>Vibrionaceae</taxon>
        <taxon>Enterovibrio</taxon>
    </lineage>
</organism>
<feature type="transmembrane region" description="Helical" evidence="1">
    <location>
        <begin position="110"/>
        <end position="131"/>
    </location>
</feature>
<evidence type="ECO:0000313" key="3">
    <source>
        <dbReference type="Proteomes" id="UP001149400"/>
    </source>
</evidence>
<comment type="caution">
    <text evidence="2">The sequence shown here is derived from an EMBL/GenBank/DDBJ whole genome shotgun (WGS) entry which is preliminary data.</text>
</comment>
<name>A0ABT5QWR8_9GAMM</name>
<keyword evidence="1" id="KW-0472">Membrane</keyword>
<evidence type="ECO:0008006" key="4">
    <source>
        <dbReference type="Google" id="ProtNLM"/>
    </source>
</evidence>
<dbReference type="Proteomes" id="UP001149400">
    <property type="component" value="Unassembled WGS sequence"/>
</dbReference>
<keyword evidence="1" id="KW-0812">Transmembrane</keyword>